<dbReference type="InterPro" id="IPR037138">
    <property type="entry name" value="His_deacetylse_dom_sf"/>
</dbReference>
<organism evidence="2 3">
    <name type="scientific">Mycena maculata</name>
    <dbReference type="NCBI Taxonomy" id="230809"/>
    <lineage>
        <taxon>Eukaryota</taxon>
        <taxon>Fungi</taxon>
        <taxon>Dikarya</taxon>
        <taxon>Basidiomycota</taxon>
        <taxon>Agaricomycotina</taxon>
        <taxon>Agaricomycetes</taxon>
        <taxon>Agaricomycetidae</taxon>
        <taxon>Agaricales</taxon>
        <taxon>Marasmiineae</taxon>
        <taxon>Mycenaceae</taxon>
        <taxon>Mycena</taxon>
    </lineage>
</organism>
<comment type="caution">
    <text evidence="2">The sequence shown here is derived from an EMBL/GenBank/DDBJ whole genome shotgun (WGS) entry which is preliminary data.</text>
</comment>
<feature type="domain" description="Histone deacetylase" evidence="1">
    <location>
        <begin position="14"/>
        <end position="72"/>
    </location>
</feature>
<dbReference type="Proteomes" id="UP001215280">
    <property type="component" value="Unassembled WGS sequence"/>
</dbReference>
<dbReference type="InterPro" id="IPR023801">
    <property type="entry name" value="His_deacetylse_dom"/>
</dbReference>
<evidence type="ECO:0000313" key="3">
    <source>
        <dbReference type="Proteomes" id="UP001215280"/>
    </source>
</evidence>
<dbReference type="SUPFAM" id="SSF52768">
    <property type="entry name" value="Arginase/deacetylase"/>
    <property type="match status" value="1"/>
</dbReference>
<dbReference type="InterPro" id="IPR023696">
    <property type="entry name" value="Ureohydrolase_dom_sf"/>
</dbReference>
<keyword evidence="3" id="KW-1185">Reference proteome</keyword>
<evidence type="ECO:0000313" key="2">
    <source>
        <dbReference type="EMBL" id="KAJ7740205.1"/>
    </source>
</evidence>
<name>A0AAD7IEU4_9AGAR</name>
<dbReference type="Pfam" id="PF00850">
    <property type="entry name" value="Hist_deacetyl"/>
    <property type="match status" value="1"/>
</dbReference>
<sequence length="102" mass="11162">MLPQDEFCGMNRVGEFFPGTRTQDDHCWGKSKGYLLNVLLDYGLAVEAYKSAFEPIMTQILDIFRPTAIACSGAARTRSRATSSPSRATPCAFNSCGDITCL</sequence>
<dbReference type="Gene3D" id="3.40.800.20">
    <property type="entry name" value="Histone deacetylase domain"/>
    <property type="match status" value="1"/>
</dbReference>
<protein>
    <recommendedName>
        <fullName evidence="1">Histone deacetylase domain-containing protein</fullName>
    </recommendedName>
</protein>
<dbReference type="AlphaFoldDB" id="A0AAD7IEU4"/>
<evidence type="ECO:0000259" key="1">
    <source>
        <dbReference type="Pfam" id="PF00850"/>
    </source>
</evidence>
<proteinExistence type="predicted"/>
<accession>A0AAD7IEU4</accession>
<gene>
    <name evidence="2" type="ORF">DFH07DRAFT_839199</name>
</gene>
<dbReference type="EMBL" id="JARJLG010000128">
    <property type="protein sequence ID" value="KAJ7740205.1"/>
    <property type="molecule type" value="Genomic_DNA"/>
</dbReference>
<reference evidence="2" key="1">
    <citation type="submission" date="2023-03" db="EMBL/GenBank/DDBJ databases">
        <title>Massive genome expansion in bonnet fungi (Mycena s.s.) driven by repeated elements and novel gene families across ecological guilds.</title>
        <authorList>
            <consortium name="Lawrence Berkeley National Laboratory"/>
            <person name="Harder C.B."/>
            <person name="Miyauchi S."/>
            <person name="Viragh M."/>
            <person name="Kuo A."/>
            <person name="Thoen E."/>
            <person name="Andreopoulos B."/>
            <person name="Lu D."/>
            <person name="Skrede I."/>
            <person name="Drula E."/>
            <person name="Henrissat B."/>
            <person name="Morin E."/>
            <person name="Kohler A."/>
            <person name="Barry K."/>
            <person name="LaButti K."/>
            <person name="Morin E."/>
            <person name="Salamov A."/>
            <person name="Lipzen A."/>
            <person name="Mereny Z."/>
            <person name="Hegedus B."/>
            <person name="Baldrian P."/>
            <person name="Stursova M."/>
            <person name="Weitz H."/>
            <person name="Taylor A."/>
            <person name="Grigoriev I.V."/>
            <person name="Nagy L.G."/>
            <person name="Martin F."/>
            <person name="Kauserud H."/>
        </authorList>
    </citation>
    <scope>NUCLEOTIDE SEQUENCE</scope>
    <source>
        <strain evidence="2">CBHHK188m</strain>
    </source>
</reference>